<dbReference type="GO" id="GO:0009103">
    <property type="term" value="P:lipopolysaccharide biosynthetic process"/>
    <property type="evidence" value="ECO:0007669"/>
    <property type="project" value="UniProtKB-ARBA"/>
</dbReference>
<evidence type="ECO:0000256" key="7">
    <source>
        <dbReference type="ARBA" id="ARBA00023136"/>
    </source>
</evidence>
<evidence type="ECO:0000313" key="10">
    <source>
        <dbReference type="EMBL" id="KKR87882.1"/>
    </source>
</evidence>
<dbReference type="Proteomes" id="UP000033858">
    <property type="component" value="Unassembled WGS sequence"/>
</dbReference>
<feature type="transmembrane region" description="Helical" evidence="8">
    <location>
        <begin position="114"/>
        <end position="133"/>
    </location>
</feature>
<proteinExistence type="predicted"/>
<evidence type="ECO:0000256" key="2">
    <source>
        <dbReference type="ARBA" id="ARBA00022475"/>
    </source>
</evidence>
<dbReference type="InterPro" id="IPR038731">
    <property type="entry name" value="RgtA/B/C-like"/>
</dbReference>
<gene>
    <name evidence="10" type="ORF">UU32_C0003G0012</name>
</gene>
<evidence type="ECO:0000256" key="4">
    <source>
        <dbReference type="ARBA" id="ARBA00022679"/>
    </source>
</evidence>
<evidence type="ECO:0000256" key="5">
    <source>
        <dbReference type="ARBA" id="ARBA00022692"/>
    </source>
</evidence>
<keyword evidence="3" id="KW-0328">Glycosyltransferase</keyword>
<protein>
    <submittedName>
        <fullName evidence="10">Glycosyl transferase family 39</fullName>
    </submittedName>
</protein>
<dbReference type="InterPro" id="IPR050297">
    <property type="entry name" value="LipidA_mod_glycosyltrf_83"/>
</dbReference>
<feature type="transmembrane region" description="Helical" evidence="8">
    <location>
        <begin position="293"/>
        <end position="313"/>
    </location>
</feature>
<keyword evidence="2" id="KW-1003">Cell membrane</keyword>
<comment type="subcellular location">
    <subcellularLocation>
        <location evidence="1">Cell membrane</location>
        <topology evidence="1">Multi-pass membrane protein</topology>
    </subcellularLocation>
</comment>
<organism evidence="10 11">
    <name type="scientific">Candidatus Woesebacteria bacterium GW2011_GWB1_41_10</name>
    <dbReference type="NCBI Taxonomy" id="1618577"/>
    <lineage>
        <taxon>Bacteria</taxon>
        <taxon>Candidatus Woeseibacteriota</taxon>
    </lineage>
</organism>
<comment type="caution">
    <text evidence="10">The sequence shown here is derived from an EMBL/GenBank/DDBJ whole genome shotgun (WGS) entry which is preliminary data.</text>
</comment>
<feature type="transmembrane region" description="Helical" evidence="8">
    <location>
        <begin position="320"/>
        <end position="338"/>
    </location>
</feature>
<dbReference type="GO" id="GO:0016763">
    <property type="term" value="F:pentosyltransferase activity"/>
    <property type="evidence" value="ECO:0007669"/>
    <property type="project" value="TreeGrafter"/>
</dbReference>
<evidence type="ECO:0000256" key="8">
    <source>
        <dbReference type="SAM" id="Phobius"/>
    </source>
</evidence>
<feature type="transmembrane region" description="Helical" evidence="8">
    <location>
        <begin position="344"/>
        <end position="364"/>
    </location>
</feature>
<reference evidence="10 11" key="1">
    <citation type="journal article" date="2015" name="Nature">
        <title>rRNA introns, odd ribosomes, and small enigmatic genomes across a large radiation of phyla.</title>
        <authorList>
            <person name="Brown C.T."/>
            <person name="Hug L.A."/>
            <person name="Thomas B.C."/>
            <person name="Sharon I."/>
            <person name="Castelle C.J."/>
            <person name="Singh A."/>
            <person name="Wilkins M.J."/>
            <person name="Williams K.H."/>
            <person name="Banfield J.F."/>
        </authorList>
    </citation>
    <scope>NUCLEOTIDE SEQUENCE [LARGE SCALE GENOMIC DNA]</scope>
</reference>
<feature type="transmembrane region" description="Helical" evidence="8">
    <location>
        <begin position="163"/>
        <end position="181"/>
    </location>
</feature>
<dbReference type="AlphaFoldDB" id="A0A0G0XJN2"/>
<accession>A0A0G0XJN2</accession>
<evidence type="ECO:0000313" key="11">
    <source>
        <dbReference type="Proteomes" id="UP000033858"/>
    </source>
</evidence>
<sequence length="463" mass="53118">MAKIVAIVLVLFLFLLAYRLREVPPGLTSDEAAFGYNGALLAKTGHDENGKFLPFFVLSLEGKDWRQPVTQYATAGFFKIFGASLFNLRFVNVLAALFGIFLTMFLVNRLWGRFAAVFSGIIFVTTPIIFIQSHMGLDNIMPVPFVALWLLSLFLYQKTKQKRYAVIAGISLGVAFYSYKAMRIIVPVLGGLSLIYLWPKVIYFLIGVAPFVVILPFLRTAYPGALAGGFQWHDLSWDEFFYPYLSSFDPSFLFIKGDSTPYHSTGMHGMFLLATLPLFLTGIYQAIKKKDRFLLLVLISFFAAPLGMGLVASVHRASRLLALIPFYVILSALGVETLRKQKVVLAVIGILIFLNFYSFVKYYWFTYPKFAQSYFSQTREENYSVFAREAKERKLIPMIDRDLYIADGVVAHFYEVAYFDEKFEMFYPDDELPENTLLMTYRENIRRVRRIDSLPNYFLYVKE</sequence>
<evidence type="ECO:0000256" key="6">
    <source>
        <dbReference type="ARBA" id="ARBA00022989"/>
    </source>
</evidence>
<feature type="transmembrane region" description="Helical" evidence="8">
    <location>
        <begin position="86"/>
        <end position="107"/>
    </location>
</feature>
<feature type="domain" description="Glycosyltransferase RgtA/B/C/D-like" evidence="9">
    <location>
        <begin position="68"/>
        <end position="218"/>
    </location>
</feature>
<feature type="transmembrane region" description="Helical" evidence="8">
    <location>
        <begin position="139"/>
        <end position="156"/>
    </location>
</feature>
<dbReference type="GO" id="GO:0005886">
    <property type="term" value="C:plasma membrane"/>
    <property type="evidence" value="ECO:0007669"/>
    <property type="project" value="UniProtKB-SubCell"/>
</dbReference>
<evidence type="ECO:0000256" key="1">
    <source>
        <dbReference type="ARBA" id="ARBA00004651"/>
    </source>
</evidence>
<dbReference type="Pfam" id="PF13231">
    <property type="entry name" value="PMT_2"/>
    <property type="match status" value="1"/>
</dbReference>
<feature type="transmembrane region" description="Helical" evidence="8">
    <location>
        <begin position="269"/>
        <end position="287"/>
    </location>
</feature>
<dbReference type="EMBL" id="LCAE01000003">
    <property type="protein sequence ID" value="KKR87882.1"/>
    <property type="molecule type" value="Genomic_DNA"/>
</dbReference>
<keyword evidence="5 8" id="KW-0812">Transmembrane</keyword>
<keyword evidence="7 8" id="KW-0472">Membrane</keyword>
<keyword evidence="4 10" id="KW-0808">Transferase</keyword>
<dbReference type="PANTHER" id="PTHR33908">
    <property type="entry name" value="MANNOSYLTRANSFERASE YKCB-RELATED"/>
    <property type="match status" value="1"/>
</dbReference>
<keyword evidence="6 8" id="KW-1133">Transmembrane helix</keyword>
<evidence type="ECO:0000256" key="3">
    <source>
        <dbReference type="ARBA" id="ARBA00022676"/>
    </source>
</evidence>
<name>A0A0G0XJN2_9BACT</name>
<evidence type="ECO:0000259" key="9">
    <source>
        <dbReference type="Pfam" id="PF13231"/>
    </source>
</evidence>
<feature type="transmembrane region" description="Helical" evidence="8">
    <location>
        <begin position="201"/>
        <end position="218"/>
    </location>
</feature>
<dbReference type="PANTHER" id="PTHR33908:SF11">
    <property type="entry name" value="MEMBRANE PROTEIN"/>
    <property type="match status" value="1"/>
</dbReference>